<dbReference type="EMBL" id="BATA01000019">
    <property type="protein sequence ID" value="GAD52287.1"/>
    <property type="molecule type" value="Genomic_DNA"/>
</dbReference>
<gene>
    <name evidence="1" type="ORF">MBEHAL_1047</name>
</gene>
<dbReference type="AlphaFoldDB" id="U2YU71"/>
<dbReference type="Proteomes" id="UP000016986">
    <property type="component" value="Unassembled WGS sequence"/>
</dbReference>
<reference evidence="1 2" key="1">
    <citation type="submission" date="2013-09" db="EMBL/GenBank/DDBJ databases">
        <title>Whole genome sequencing of Halarchaeum acidiphilum strain MH1-52-1.</title>
        <authorList>
            <person name="Shimane Y."/>
            <person name="Minegishi H."/>
            <person name="Nishi S."/>
            <person name="Echigo A."/>
            <person name="Shuto A."/>
            <person name="Konishi M."/>
            <person name="Ito T."/>
            <person name="Ohkuma M."/>
            <person name="Ohta Y."/>
            <person name="Nagano Y."/>
            <person name="Tsubouchi T."/>
            <person name="Mori K."/>
            <person name="Usui K."/>
            <person name="Kamekura M."/>
            <person name="Usami R."/>
            <person name="Takaki Y."/>
            <person name="Hatada Y."/>
        </authorList>
    </citation>
    <scope>NUCLEOTIDE SEQUENCE [LARGE SCALE GENOMIC DNA]</scope>
    <source>
        <strain evidence="1 2">JCM 16109</strain>
    </source>
</reference>
<proteinExistence type="predicted"/>
<name>U2YU71_9EURY</name>
<evidence type="ECO:0000313" key="1">
    <source>
        <dbReference type="EMBL" id="GAD52287.1"/>
    </source>
</evidence>
<evidence type="ECO:0000313" key="2">
    <source>
        <dbReference type="Proteomes" id="UP000016986"/>
    </source>
</evidence>
<sequence length="41" mass="4563">MEHLQRWGVWWLFSRVAHATSNVSRSASVRSSPVAATFCSG</sequence>
<organism evidence="1 2">
    <name type="scientific">Halarchaeum acidiphilum MH1-52-1</name>
    <dbReference type="NCBI Taxonomy" id="1261545"/>
    <lineage>
        <taxon>Archaea</taxon>
        <taxon>Methanobacteriati</taxon>
        <taxon>Methanobacteriota</taxon>
        <taxon>Stenosarchaea group</taxon>
        <taxon>Halobacteria</taxon>
        <taxon>Halobacteriales</taxon>
        <taxon>Halobacteriaceae</taxon>
    </lineage>
</organism>
<accession>U2YU71</accession>
<keyword evidence="2" id="KW-1185">Reference proteome</keyword>
<protein>
    <submittedName>
        <fullName evidence="1">Uncharacterized protein</fullName>
    </submittedName>
</protein>
<comment type="caution">
    <text evidence="1">The sequence shown here is derived from an EMBL/GenBank/DDBJ whole genome shotgun (WGS) entry which is preliminary data.</text>
</comment>